<comment type="similarity">
    <text evidence="3">Belongs to the HARBI1 family.</text>
</comment>
<dbReference type="GO" id="GO:0004519">
    <property type="term" value="F:endonuclease activity"/>
    <property type="evidence" value="ECO:0007669"/>
    <property type="project" value="UniProtKB-KW"/>
</dbReference>
<comment type="subcellular location">
    <subcellularLocation>
        <location evidence="2">Nucleus</location>
    </subcellularLocation>
</comment>
<evidence type="ECO:0000256" key="4">
    <source>
        <dbReference type="ARBA" id="ARBA00022722"/>
    </source>
</evidence>
<dbReference type="PANTHER" id="PTHR22930">
    <property type="match status" value="1"/>
</dbReference>
<dbReference type="GO" id="GO:0005634">
    <property type="term" value="C:nucleus"/>
    <property type="evidence" value="ECO:0007669"/>
    <property type="project" value="UniProtKB-SubCell"/>
</dbReference>
<keyword evidence="5" id="KW-0479">Metal-binding</keyword>
<evidence type="ECO:0000256" key="5">
    <source>
        <dbReference type="ARBA" id="ARBA00022723"/>
    </source>
</evidence>
<gene>
    <name evidence="9" type="ORF">QE152_g38067</name>
</gene>
<evidence type="ECO:0000256" key="2">
    <source>
        <dbReference type="ARBA" id="ARBA00004123"/>
    </source>
</evidence>
<dbReference type="PANTHER" id="PTHR22930:SF85">
    <property type="entry name" value="GH03217P-RELATED"/>
    <property type="match status" value="1"/>
</dbReference>
<accession>A0AAW1I8G1</accession>
<dbReference type="GO" id="GO:0016787">
    <property type="term" value="F:hydrolase activity"/>
    <property type="evidence" value="ECO:0007669"/>
    <property type="project" value="UniProtKB-KW"/>
</dbReference>
<evidence type="ECO:0000313" key="9">
    <source>
        <dbReference type="EMBL" id="KAK9685405.1"/>
    </source>
</evidence>
<dbReference type="Proteomes" id="UP001458880">
    <property type="component" value="Unassembled WGS sequence"/>
</dbReference>
<name>A0AAW1I8G1_POPJA</name>
<protein>
    <submittedName>
        <fullName evidence="9">DDE superfamily endonuclease</fullName>
    </submittedName>
</protein>
<evidence type="ECO:0000256" key="6">
    <source>
        <dbReference type="ARBA" id="ARBA00022801"/>
    </source>
</evidence>
<feature type="domain" description="DDE Tnp4" evidence="8">
    <location>
        <begin position="85"/>
        <end position="206"/>
    </location>
</feature>
<proteinExistence type="inferred from homology"/>
<reference evidence="9 10" key="1">
    <citation type="journal article" date="2024" name="BMC Genomics">
        <title>De novo assembly and annotation of Popillia japonica's genome with initial clues to its potential as an invasive pest.</title>
        <authorList>
            <person name="Cucini C."/>
            <person name="Boschi S."/>
            <person name="Funari R."/>
            <person name="Cardaioli E."/>
            <person name="Iannotti N."/>
            <person name="Marturano G."/>
            <person name="Paoli F."/>
            <person name="Bruttini M."/>
            <person name="Carapelli A."/>
            <person name="Frati F."/>
            <person name="Nardi F."/>
        </authorList>
    </citation>
    <scope>NUCLEOTIDE SEQUENCE [LARGE SCALE GENOMIC DNA]</scope>
    <source>
        <strain evidence="9">DMR45628</strain>
    </source>
</reference>
<comment type="caution">
    <text evidence="9">The sequence shown here is derived from an EMBL/GenBank/DDBJ whole genome shotgun (WGS) entry which is preliminary data.</text>
</comment>
<dbReference type="InterPro" id="IPR045249">
    <property type="entry name" value="HARBI1-like"/>
</dbReference>
<keyword evidence="7" id="KW-0539">Nucleus</keyword>
<comment type="cofactor">
    <cofactor evidence="1">
        <name>a divalent metal cation</name>
        <dbReference type="ChEBI" id="CHEBI:60240"/>
    </cofactor>
</comment>
<dbReference type="EMBL" id="JASPKY010000778">
    <property type="protein sequence ID" value="KAK9685405.1"/>
    <property type="molecule type" value="Genomic_DNA"/>
</dbReference>
<sequence>MSPETFEEFLKKLHTVTERNVLVGHPEILLEKQGMITLWCLANMESFRSIGDRFGISKSTYRVPGLCIMEAFQAINGLEGVIGCIDGSHIKILPPQEYPNSYCNRKNFHSVLLQGVCDNRKLFTHVYAGEPGSMHDSRLFEKSDLFNDIRCGAVTFPNNSHLVGDLAYKLTEYLMVGFKDLVGDLAYKLTEYLMVGFKDNGFLTNRQKILIENYHRFE</sequence>
<dbReference type="InterPro" id="IPR027806">
    <property type="entry name" value="HARBI1_dom"/>
</dbReference>
<keyword evidence="9" id="KW-0255">Endonuclease</keyword>
<keyword evidence="6" id="KW-0378">Hydrolase</keyword>
<evidence type="ECO:0000256" key="1">
    <source>
        <dbReference type="ARBA" id="ARBA00001968"/>
    </source>
</evidence>
<dbReference type="Pfam" id="PF13359">
    <property type="entry name" value="DDE_Tnp_4"/>
    <property type="match status" value="1"/>
</dbReference>
<dbReference type="AlphaFoldDB" id="A0AAW1I8G1"/>
<keyword evidence="4" id="KW-0540">Nuclease</keyword>
<evidence type="ECO:0000259" key="8">
    <source>
        <dbReference type="Pfam" id="PF13359"/>
    </source>
</evidence>
<organism evidence="9 10">
    <name type="scientific">Popillia japonica</name>
    <name type="common">Japanese beetle</name>
    <dbReference type="NCBI Taxonomy" id="7064"/>
    <lineage>
        <taxon>Eukaryota</taxon>
        <taxon>Metazoa</taxon>
        <taxon>Ecdysozoa</taxon>
        <taxon>Arthropoda</taxon>
        <taxon>Hexapoda</taxon>
        <taxon>Insecta</taxon>
        <taxon>Pterygota</taxon>
        <taxon>Neoptera</taxon>
        <taxon>Endopterygota</taxon>
        <taxon>Coleoptera</taxon>
        <taxon>Polyphaga</taxon>
        <taxon>Scarabaeiformia</taxon>
        <taxon>Scarabaeidae</taxon>
        <taxon>Rutelinae</taxon>
        <taxon>Popillia</taxon>
    </lineage>
</organism>
<keyword evidence="10" id="KW-1185">Reference proteome</keyword>
<evidence type="ECO:0000313" key="10">
    <source>
        <dbReference type="Proteomes" id="UP001458880"/>
    </source>
</evidence>
<dbReference type="GO" id="GO:0046872">
    <property type="term" value="F:metal ion binding"/>
    <property type="evidence" value="ECO:0007669"/>
    <property type="project" value="UniProtKB-KW"/>
</dbReference>
<evidence type="ECO:0000256" key="7">
    <source>
        <dbReference type="ARBA" id="ARBA00023242"/>
    </source>
</evidence>
<evidence type="ECO:0000256" key="3">
    <source>
        <dbReference type="ARBA" id="ARBA00006958"/>
    </source>
</evidence>